<name>A0AA86IVD5_9ENTR</name>
<feature type="signal peptide" evidence="1">
    <location>
        <begin position="1"/>
        <end position="24"/>
    </location>
</feature>
<evidence type="ECO:0000256" key="1">
    <source>
        <dbReference type="SAM" id="SignalP"/>
    </source>
</evidence>
<dbReference type="Proteomes" id="UP000682928">
    <property type="component" value="Chromosome"/>
</dbReference>
<accession>A0AA86IVD5</accession>
<proteinExistence type="predicted"/>
<feature type="chain" id="PRO_5041695871" evidence="1">
    <location>
        <begin position="25"/>
        <end position="157"/>
    </location>
</feature>
<reference evidence="2" key="1">
    <citation type="submission" date="2021-04" db="EMBL/GenBank/DDBJ databases">
        <title>Difference and commonality of drug resistance evolution in various bacteria. and drug sensitivity profiles.</title>
        <authorList>
            <person name="Maeda T."/>
            <person name="Shibai A."/>
            <person name="Kawada K."/>
            <person name="Kotani H."/>
            <person name="Tarusawa Y."/>
            <person name="Tanabe K."/>
            <person name="Furusawa C."/>
        </authorList>
    </citation>
    <scope>NUCLEOTIDE SEQUENCE</scope>
    <source>
        <strain evidence="2">JCM 8580</strain>
    </source>
</reference>
<dbReference type="EMBL" id="AP024590">
    <property type="protein sequence ID" value="BCU56441.1"/>
    <property type="molecule type" value="Genomic_DNA"/>
</dbReference>
<evidence type="ECO:0000313" key="3">
    <source>
        <dbReference type="Proteomes" id="UP000682928"/>
    </source>
</evidence>
<keyword evidence="1" id="KW-0732">Signal</keyword>
<evidence type="ECO:0000313" key="2">
    <source>
        <dbReference type="EMBL" id="BCU56441.1"/>
    </source>
</evidence>
<gene>
    <name evidence="2" type="ORF">ENKO_30350</name>
</gene>
<protein>
    <submittedName>
        <fullName evidence="2">Uncharacterized protein</fullName>
    </submittedName>
</protein>
<dbReference type="AlphaFoldDB" id="A0AA86IVD5"/>
<dbReference type="RefSeq" id="WP_088219975.1">
    <property type="nucleotide sequence ID" value="NZ_AP024590.1"/>
</dbReference>
<sequence length="157" mass="16733">MKCLLARNVMAGLLLAGIAGSLQAAPVIARTQVGLYDLATSEREVYNLTTAPAERGARLTLTRPGDDTFALQMQLIPCTAPGGEQSGESFLRLQNAHVTGTDAALYPLLGFISDNDLQSISVPLENDRQLMFNQDSAAMMIADGTLLQPDGQPCPTR</sequence>
<organism evidence="2 3">
    <name type="scientific">Enterobacter kobei</name>
    <dbReference type="NCBI Taxonomy" id="208224"/>
    <lineage>
        <taxon>Bacteria</taxon>
        <taxon>Pseudomonadati</taxon>
        <taxon>Pseudomonadota</taxon>
        <taxon>Gammaproteobacteria</taxon>
        <taxon>Enterobacterales</taxon>
        <taxon>Enterobacteriaceae</taxon>
        <taxon>Enterobacter</taxon>
        <taxon>Enterobacter cloacae complex</taxon>
    </lineage>
</organism>